<evidence type="ECO:0000313" key="2">
    <source>
        <dbReference type="Proteomes" id="UP000603665"/>
    </source>
</evidence>
<dbReference type="RefSeq" id="WP_194253210.1">
    <property type="nucleotide sequence ID" value="NZ_JABCQL010000096.1"/>
</dbReference>
<evidence type="ECO:0000313" key="1">
    <source>
        <dbReference type="EMBL" id="MBF0857596.1"/>
    </source>
</evidence>
<comment type="caution">
    <text evidence="1">The sequence shown here is derived from an EMBL/GenBank/DDBJ whole genome shotgun (WGS) entry which is preliminary data.</text>
</comment>
<dbReference type="EMBL" id="JABCQL010000096">
    <property type="protein sequence ID" value="MBF0857596.1"/>
    <property type="molecule type" value="Genomic_DNA"/>
</dbReference>
<protein>
    <submittedName>
        <fullName evidence="1">Uncharacterized protein</fullName>
    </submittedName>
</protein>
<proteinExistence type="predicted"/>
<dbReference type="AlphaFoldDB" id="A0AB35AU60"/>
<reference evidence="1" key="2">
    <citation type="submission" date="2023-10" db="EMBL/GenBank/DDBJ databases">
        <title>Description of novel Gluconobacter species.</title>
        <authorList>
            <person name="Cleenwerck I."/>
            <person name="Cnockaert M."/>
            <person name="Borremans W."/>
            <person name="Wieme A.D."/>
            <person name="De Vuyst L."/>
            <person name="Vandamme P."/>
        </authorList>
    </citation>
    <scope>NUCLEOTIDE SEQUENCE</scope>
    <source>
        <strain evidence="1">LMG1408</strain>
    </source>
</reference>
<organism evidence="1 2">
    <name type="scientific">Gluconobacter oxydans</name>
    <name type="common">Gluconobacter suboxydans</name>
    <dbReference type="NCBI Taxonomy" id="442"/>
    <lineage>
        <taxon>Bacteria</taxon>
        <taxon>Pseudomonadati</taxon>
        <taxon>Pseudomonadota</taxon>
        <taxon>Alphaproteobacteria</taxon>
        <taxon>Acetobacterales</taxon>
        <taxon>Acetobacteraceae</taxon>
        <taxon>Gluconobacter</taxon>
    </lineage>
</organism>
<dbReference type="Proteomes" id="UP000603665">
    <property type="component" value="Unassembled WGS sequence"/>
</dbReference>
<reference evidence="1" key="1">
    <citation type="submission" date="2020-04" db="EMBL/GenBank/DDBJ databases">
        <authorList>
            <person name="Sombolestani A."/>
        </authorList>
    </citation>
    <scope>NUCLEOTIDE SEQUENCE</scope>
    <source>
        <strain evidence="1">LMG1408</strain>
    </source>
</reference>
<name>A0AB35AU60_GLUOY</name>
<accession>A0AB35AU60</accession>
<gene>
    <name evidence="1" type="ORF">HKD20_14110</name>
</gene>
<sequence>MEKLIKLLCAIADEHARRGNEAASIKVINTIYEAWDLDIRTHSKEVVENKFLEVS</sequence>